<reference evidence="2 3" key="1">
    <citation type="submission" date="2021-06" db="EMBL/GenBank/DDBJ databases">
        <title>Faecalicatena sp. nov. isolated from porcine feces.</title>
        <authorList>
            <person name="Oh B.S."/>
            <person name="Lee J.H."/>
        </authorList>
    </citation>
    <scope>NUCLEOTIDE SEQUENCE [LARGE SCALE GENOMIC DNA]</scope>
    <source>
        <strain evidence="2 3">AGMB00832</strain>
    </source>
</reference>
<comment type="caution">
    <text evidence="2">The sequence shown here is derived from an EMBL/GenBank/DDBJ whole genome shotgun (WGS) entry which is preliminary data.</text>
</comment>
<feature type="domain" description="Imm-5-like" evidence="1">
    <location>
        <begin position="22"/>
        <end position="141"/>
    </location>
</feature>
<proteinExistence type="predicted"/>
<dbReference type="RefSeq" id="WP_168866561.1">
    <property type="nucleotide sequence ID" value="NZ_JABACJ020000020.1"/>
</dbReference>
<dbReference type="InterPro" id="IPR048667">
    <property type="entry name" value="Imm5-like"/>
</dbReference>
<evidence type="ECO:0000313" key="3">
    <source>
        <dbReference type="Proteomes" id="UP000723714"/>
    </source>
</evidence>
<sequence>MPKLRKMLGDVNSEECISLMQLIETQSKSTLTAWAVGYVKENYLGLYEAEHPEDHRLRDAVSACEECLTGTKKLSEIKPVLKEAAQSARDAADYPVGQAAARAVSTACGTLQTPTNALGFIFYGAAAKAYSQAGLDGSKEVYDRLADVEFRNVYESLKKAAVEDEKNPVKVKWNC</sequence>
<organism evidence="2 3">
    <name type="scientific">Faecalicatena faecalis</name>
    <dbReference type="NCBI Taxonomy" id="2726362"/>
    <lineage>
        <taxon>Bacteria</taxon>
        <taxon>Bacillati</taxon>
        <taxon>Bacillota</taxon>
        <taxon>Clostridia</taxon>
        <taxon>Lachnospirales</taxon>
        <taxon>Lachnospiraceae</taxon>
        <taxon>Faecalicatena</taxon>
    </lineage>
</organism>
<evidence type="ECO:0000313" key="2">
    <source>
        <dbReference type="EMBL" id="MBU3877614.1"/>
    </source>
</evidence>
<accession>A0ABS6D7P0</accession>
<dbReference type="EMBL" id="JABACJ020000020">
    <property type="protein sequence ID" value="MBU3877614.1"/>
    <property type="molecule type" value="Genomic_DNA"/>
</dbReference>
<name>A0ABS6D7P0_9FIRM</name>
<dbReference type="Pfam" id="PF21805">
    <property type="entry name" value="Imm5_like"/>
    <property type="match status" value="1"/>
</dbReference>
<gene>
    <name evidence="2" type="ORF">HGO97_017565</name>
</gene>
<keyword evidence="3" id="KW-1185">Reference proteome</keyword>
<dbReference type="Proteomes" id="UP000723714">
    <property type="component" value="Unassembled WGS sequence"/>
</dbReference>
<evidence type="ECO:0000259" key="1">
    <source>
        <dbReference type="Pfam" id="PF21805"/>
    </source>
</evidence>
<protein>
    <recommendedName>
        <fullName evidence="1">Imm-5-like domain-containing protein</fullName>
    </recommendedName>
</protein>